<keyword evidence="9" id="KW-1185">Reference proteome</keyword>
<keyword evidence="6" id="KW-0812">Transmembrane</keyword>
<dbReference type="PaxDb" id="2711-XP_006477240.1"/>
<dbReference type="GO" id="GO:0016757">
    <property type="term" value="F:glycosyltransferase activity"/>
    <property type="evidence" value="ECO:0007669"/>
    <property type="project" value="UniProtKB-KW"/>
</dbReference>
<dbReference type="eggNOG" id="KOG1021">
    <property type="taxonomic scope" value="Eukaryota"/>
</dbReference>
<keyword evidence="5" id="KW-0333">Golgi apparatus</keyword>
<evidence type="ECO:0000256" key="6">
    <source>
        <dbReference type="SAM" id="Phobius"/>
    </source>
</evidence>
<dbReference type="PANTHER" id="PTHR11062">
    <property type="entry name" value="EXOSTOSIN HEPARAN SULFATE GLYCOSYLTRANSFERASE -RELATED"/>
    <property type="match status" value="1"/>
</dbReference>
<organism evidence="8 9">
    <name type="scientific">Citrus sinensis</name>
    <name type="common">Sweet orange</name>
    <name type="synonym">Citrus aurantium var. sinensis</name>
    <dbReference type="NCBI Taxonomy" id="2711"/>
    <lineage>
        <taxon>Eukaryota</taxon>
        <taxon>Viridiplantae</taxon>
        <taxon>Streptophyta</taxon>
        <taxon>Embryophyta</taxon>
        <taxon>Tracheophyta</taxon>
        <taxon>Spermatophyta</taxon>
        <taxon>Magnoliopsida</taxon>
        <taxon>eudicotyledons</taxon>
        <taxon>Gunneridae</taxon>
        <taxon>Pentapetalae</taxon>
        <taxon>rosids</taxon>
        <taxon>malvids</taxon>
        <taxon>Sapindales</taxon>
        <taxon>Rutaceae</taxon>
        <taxon>Aurantioideae</taxon>
        <taxon>Citrus</taxon>
    </lineage>
</organism>
<dbReference type="GO" id="GO:0000139">
    <property type="term" value="C:Golgi membrane"/>
    <property type="evidence" value="ECO:0007669"/>
    <property type="project" value="UniProtKB-SubCell"/>
</dbReference>
<evidence type="ECO:0000256" key="5">
    <source>
        <dbReference type="ARBA" id="ARBA00023034"/>
    </source>
</evidence>
<evidence type="ECO:0000259" key="7">
    <source>
        <dbReference type="Pfam" id="PF03016"/>
    </source>
</evidence>
<dbReference type="Pfam" id="PF03016">
    <property type="entry name" value="Exostosin_GT47"/>
    <property type="match status" value="1"/>
</dbReference>
<evidence type="ECO:0000256" key="2">
    <source>
        <dbReference type="ARBA" id="ARBA00010271"/>
    </source>
</evidence>
<evidence type="ECO:0000256" key="1">
    <source>
        <dbReference type="ARBA" id="ARBA00004323"/>
    </source>
</evidence>
<dbReference type="AlphaFoldDB" id="A0A067E3C6"/>
<evidence type="ECO:0000313" key="9">
    <source>
        <dbReference type="Proteomes" id="UP000027120"/>
    </source>
</evidence>
<sequence length="452" mass="51973">MACCKSSAAFHIITFFFFFVIFLKLDLSYQISTVESEDCTNRWIYVRWLPSRFNFDLLSNCSAYPLFGDFCSYLQNHGLGPKTHNDSHSWYRTDPLLLELIFHRRILEYPCLTQDPASANAVYVPYYAALDGLKYLYGSETNFSRRHGLELYNFLRYDDQPEIWDRFAGHDHFLVMARPAWEFSQPLHVDPPVWGTSFLEVPEFYNVTALLPEGRTWPWQEQAVPYPTSYHPSSLNLFESWVKRVRNSRRSTLMLFAGGGGVGANPNIRRSIRNECKSNHSSEVVAAAGGGGHFNKVCDIVDCSNGICEHDPIRFMRPMLRATFCLQPPGDTPTRRSTFDGFLAGCIPVFFEEQSAKSQYVWHLPGEMYDEFSVFIPKEDVVFKGLKIVDVLMSIPNAKVRRMRERVIELMPGVIYRRHESTLGLKAKKDAFDIAIEGTLERIRSKLKVSSQ</sequence>
<dbReference type="InterPro" id="IPR004263">
    <property type="entry name" value="Exostosin"/>
</dbReference>
<feature type="domain" description="Exostosin GT47" evidence="7">
    <location>
        <begin position="39"/>
        <end position="383"/>
    </location>
</feature>
<dbReference type="EMBL" id="KK785143">
    <property type="protein sequence ID" value="KDO48365.1"/>
    <property type="molecule type" value="Genomic_DNA"/>
</dbReference>
<keyword evidence="6" id="KW-1133">Transmembrane helix</keyword>
<reference evidence="8 9" key="1">
    <citation type="submission" date="2014-04" db="EMBL/GenBank/DDBJ databases">
        <authorList>
            <consortium name="International Citrus Genome Consortium"/>
            <person name="Gmitter F."/>
            <person name="Chen C."/>
            <person name="Farmerie W."/>
            <person name="Harkins T."/>
            <person name="Desany B."/>
            <person name="Mohiuddin M."/>
            <person name="Kodira C."/>
            <person name="Borodovsky M."/>
            <person name="Lomsadze A."/>
            <person name="Burns P."/>
            <person name="Jenkins J."/>
            <person name="Prochnik S."/>
            <person name="Shu S."/>
            <person name="Chapman J."/>
            <person name="Pitluck S."/>
            <person name="Schmutz J."/>
            <person name="Rokhsar D."/>
        </authorList>
    </citation>
    <scope>NUCLEOTIDE SEQUENCE</scope>
</reference>
<keyword evidence="3" id="KW-0328">Glycosyltransferase</keyword>
<comment type="subcellular location">
    <subcellularLocation>
        <location evidence="1">Golgi apparatus membrane</location>
        <topology evidence="1">Single-pass type II membrane protein</topology>
    </subcellularLocation>
</comment>
<protein>
    <recommendedName>
        <fullName evidence="7">Exostosin GT47 domain-containing protein</fullName>
    </recommendedName>
</protein>
<keyword evidence="6" id="KW-0472">Membrane</keyword>
<gene>
    <name evidence="8" type="ORF">CISIN_1g012984mg</name>
</gene>
<name>A0A067E3C6_CITSI</name>
<evidence type="ECO:0000256" key="3">
    <source>
        <dbReference type="ARBA" id="ARBA00022676"/>
    </source>
</evidence>
<dbReference type="Proteomes" id="UP000027120">
    <property type="component" value="Unassembled WGS sequence"/>
</dbReference>
<accession>A0A067E3C6</accession>
<dbReference type="PANTHER" id="PTHR11062:SF58">
    <property type="entry name" value="XYLOGLUCAN GALACTOSYLTRANSFERASE GT19-RELATED"/>
    <property type="match status" value="1"/>
</dbReference>
<proteinExistence type="inferred from homology"/>
<keyword evidence="4" id="KW-0735">Signal-anchor</keyword>
<evidence type="ECO:0000313" key="8">
    <source>
        <dbReference type="EMBL" id="KDO48365.1"/>
    </source>
</evidence>
<dbReference type="STRING" id="2711.A0A067E3C6"/>
<feature type="transmembrane region" description="Helical" evidence="6">
    <location>
        <begin position="7"/>
        <end position="25"/>
    </location>
</feature>
<evidence type="ECO:0000256" key="4">
    <source>
        <dbReference type="ARBA" id="ARBA00022968"/>
    </source>
</evidence>
<keyword evidence="3" id="KW-0808">Transferase</keyword>
<comment type="similarity">
    <text evidence="2">Belongs to the glycosyltransferase 47 family.</text>
</comment>
<dbReference type="InterPro" id="IPR040911">
    <property type="entry name" value="Exostosin_GT47"/>
</dbReference>